<keyword evidence="5" id="KW-1185">Reference proteome</keyword>
<dbReference type="PANTHER" id="PTHR10196:SF57">
    <property type="entry name" value="XYLULOSE KINASE"/>
    <property type="match status" value="1"/>
</dbReference>
<feature type="non-terminal residue" evidence="4">
    <location>
        <position position="187"/>
    </location>
</feature>
<dbReference type="Gene3D" id="3.30.420.40">
    <property type="match status" value="1"/>
</dbReference>
<dbReference type="GO" id="GO:0004856">
    <property type="term" value="F:D-xylulokinase activity"/>
    <property type="evidence" value="ECO:0007669"/>
    <property type="project" value="TreeGrafter"/>
</dbReference>
<dbReference type="OrthoDB" id="1728974at2759"/>
<protein>
    <recommendedName>
        <fullName evidence="6">Carbohydrate kinase FGGY N-terminal domain-containing protein</fullName>
    </recommendedName>
</protein>
<keyword evidence="2" id="KW-0808">Transferase</keyword>
<name>A0A5E4NLS1_9HEMI</name>
<dbReference type="EMBL" id="CABPRJ010002420">
    <property type="protein sequence ID" value="VVC45908.1"/>
    <property type="molecule type" value="Genomic_DNA"/>
</dbReference>
<dbReference type="GO" id="GO:0005829">
    <property type="term" value="C:cytosol"/>
    <property type="evidence" value="ECO:0007669"/>
    <property type="project" value="TreeGrafter"/>
</dbReference>
<gene>
    <name evidence="4" type="ORF">CINCED_3A011615</name>
</gene>
<dbReference type="GO" id="GO:0005997">
    <property type="term" value="P:xylulose metabolic process"/>
    <property type="evidence" value="ECO:0007669"/>
    <property type="project" value="TreeGrafter"/>
</dbReference>
<sequence>MTSHQLQRPAAVEMNTADDGLLLAAAAAADAITSATYLGLDFSTQQLKGVIVDDSLTTVIFEATVHFDTELQEFKTHGGVIRGKDKQQREVTAPTVMWVKALDVLLDRLQVCGADLSTVAAVSGSGQQHGTVYWTNGSEKTLKSLNPSGFLHTQLASCFSIVNSPIWMDSSTTKQCKYLEETIGGSQ</sequence>
<dbReference type="Proteomes" id="UP000325440">
    <property type="component" value="Unassembled WGS sequence"/>
</dbReference>
<accession>A0A5E4NLS1</accession>
<evidence type="ECO:0000256" key="3">
    <source>
        <dbReference type="ARBA" id="ARBA00022777"/>
    </source>
</evidence>
<reference evidence="4 5" key="1">
    <citation type="submission" date="2019-08" db="EMBL/GenBank/DDBJ databases">
        <authorList>
            <person name="Alioto T."/>
            <person name="Alioto T."/>
            <person name="Gomez Garrido J."/>
        </authorList>
    </citation>
    <scope>NUCLEOTIDE SEQUENCE [LARGE SCALE GENOMIC DNA]</scope>
</reference>
<evidence type="ECO:0000313" key="4">
    <source>
        <dbReference type="EMBL" id="VVC45908.1"/>
    </source>
</evidence>
<evidence type="ECO:0000313" key="5">
    <source>
        <dbReference type="Proteomes" id="UP000325440"/>
    </source>
</evidence>
<organism evidence="4 5">
    <name type="scientific">Cinara cedri</name>
    <dbReference type="NCBI Taxonomy" id="506608"/>
    <lineage>
        <taxon>Eukaryota</taxon>
        <taxon>Metazoa</taxon>
        <taxon>Ecdysozoa</taxon>
        <taxon>Arthropoda</taxon>
        <taxon>Hexapoda</taxon>
        <taxon>Insecta</taxon>
        <taxon>Pterygota</taxon>
        <taxon>Neoptera</taxon>
        <taxon>Paraneoptera</taxon>
        <taxon>Hemiptera</taxon>
        <taxon>Sternorrhyncha</taxon>
        <taxon>Aphidomorpha</taxon>
        <taxon>Aphidoidea</taxon>
        <taxon>Aphididae</taxon>
        <taxon>Lachninae</taxon>
        <taxon>Cinara</taxon>
    </lineage>
</organism>
<evidence type="ECO:0000256" key="2">
    <source>
        <dbReference type="ARBA" id="ARBA00022679"/>
    </source>
</evidence>
<dbReference type="AlphaFoldDB" id="A0A5E4NLS1"/>
<dbReference type="SUPFAM" id="SSF53067">
    <property type="entry name" value="Actin-like ATPase domain"/>
    <property type="match status" value="1"/>
</dbReference>
<dbReference type="InterPro" id="IPR043129">
    <property type="entry name" value="ATPase_NBD"/>
</dbReference>
<comment type="similarity">
    <text evidence="1">Belongs to the FGGY kinase family.</text>
</comment>
<proteinExistence type="inferred from homology"/>
<dbReference type="PANTHER" id="PTHR10196">
    <property type="entry name" value="SUGAR KINASE"/>
    <property type="match status" value="1"/>
</dbReference>
<evidence type="ECO:0000256" key="1">
    <source>
        <dbReference type="ARBA" id="ARBA00009156"/>
    </source>
</evidence>
<keyword evidence="3" id="KW-0418">Kinase</keyword>
<evidence type="ECO:0008006" key="6">
    <source>
        <dbReference type="Google" id="ProtNLM"/>
    </source>
</evidence>